<evidence type="ECO:0000256" key="1">
    <source>
        <dbReference type="SAM" id="MobiDB-lite"/>
    </source>
</evidence>
<sequence>MARTKNLEKDNVESKKTNQIVTNFLRKNVSNKRVSKEKKGDIHKKETFEKEKNDDVHEKEEEVVENSVQDEGGDNDDEAEEKNDDNDEAEEEEVDDEEKDEEEEEEENNVYEMAWEYEVMSFVGKTTALYKQRPLPISRILRWQTEDKLEPIDPFRNVRSSRKRIRKALKFANAKKIKVNAFDGSPLSHPDHVDDAHDGPSSPLPNQIVNGSCKTLPLIDLAHVHNDDGSSSPLPDQIKDASCKTLPSNPLHVQVDDASCNTLPVEVVDWVVDSEDQSPNERITDVLA</sequence>
<proteinExistence type="predicted"/>
<dbReference type="AlphaFoldDB" id="A0A9Q1RIN2"/>
<feature type="region of interest" description="Disordered" evidence="1">
    <location>
        <begin position="1"/>
        <end position="111"/>
    </location>
</feature>
<dbReference type="Proteomes" id="UP001152561">
    <property type="component" value="Unassembled WGS sequence"/>
</dbReference>
<feature type="compositionally biased region" description="Basic and acidic residues" evidence="1">
    <location>
        <begin position="1"/>
        <end position="16"/>
    </location>
</feature>
<protein>
    <submittedName>
        <fullName evidence="2">Uncharacterized protein</fullName>
    </submittedName>
</protein>
<dbReference type="EMBL" id="JAJAGQ010000007">
    <property type="protein sequence ID" value="KAJ8558194.1"/>
    <property type="molecule type" value="Genomic_DNA"/>
</dbReference>
<feature type="compositionally biased region" description="Basic and acidic residues" evidence="1">
    <location>
        <begin position="37"/>
        <end position="60"/>
    </location>
</feature>
<evidence type="ECO:0000313" key="2">
    <source>
        <dbReference type="EMBL" id="KAJ8558194.1"/>
    </source>
</evidence>
<name>A0A9Q1RIN2_9SOLA</name>
<organism evidence="2 3">
    <name type="scientific">Anisodus acutangulus</name>
    <dbReference type="NCBI Taxonomy" id="402998"/>
    <lineage>
        <taxon>Eukaryota</taxon>
        <taxon>Viridiplantae</taxon>
        <taxon>Streptophyta</taxon>
        <taxon>Embryophyta</taxon>
        <taxon>Tracheophyta</taxon>
        <taxon>Spermatophyta</taxon>
        <taxon>Magnoliopsida</taxon>
        <taxon>eudicotyledons</taxon>
        <taxon>Gunneridae</taxon>
        <taxon>Pentapetalae</taxon>
        <taxon>asterids</taxon>
        <taxon>lamiids</taxon>
        <taxon>Solanales</taxon>
        <taxon>Solanaceae</taxon>
        <taxon>Solanoideae</taxon>
        <taxon>Hyoscyameae</taxon>
        <taxon>Anisodus</taxon>
    </lineage>
</organism>
<keyword evidence="3" id="KW-1185">Reference proteome</keyword>
<comment type="caution">
    <text evidence="2">The sequence shown here is derived from an EMBL/GenBank/DDBJ whole genome shotgun (WGS) entry which is preliminary data.</text>
</comment>
<feature type="compositionally biased region" description="Acidic residues" evidence="1">
    <location>
        <begin position="71"/>
        <end position="109"/>
    </location>
</feature>
<reference evidence="3" key="1">
    <citation type="journal article" date="2023" name="Proc. Natl. Acad. Sci. U.S.A.">
        <title>Genomic and structural basis for evolution of tropane alkaloid biosynthesis.</title>
        <authorList>
            <person name="Wanga Y.-J."/>
            <person name="Taina T."/>
            <person name="Yua J.-Y."/>
            <person name="Lia J."/>
            <person name="Xua B."/>
            <person name="Chenc J."/>
            <person name="D'Auriad J.C."/>
            <person name="Huanga J.-P."/>
            <person name="Huanga S.-X."/>
        </authorList>
    </citation>
    <scope>NUCLEOTIDE SEQUENCE [LARGE SCALE GENOMIC DNA]</scope>
    <source>
        <strain evidence="3">cv. KIB-2019</strain>
    </source>
</reference>
<evidence type="ECO:0000313" key="3">
    <source>
        <dbReference type="Proteomes" id="UP001152561"/>
    </source>
</evidence>
<accession>A0A9Q1RIN2</accession>
<gene>
    <name evidence="2" type="ORF">K7X08_004960</name>
</gene>